<dbReference type="AlphaFoldDB" id="A0A841DHA8"/>
<organism evidence="2 3">
    <name type="scientific">Planomonospora venezuelensis</name>
    <dbReference type="NCBI Taxonomy" id="1999"/>
    <lineage>
        <taxon>Bacteria</taxon>
        <taxon>Bacillati</taxon>
        <taxon>Actinomycetota</taxon>
        <taxon>Actinomycetes</taxon>
        <taxon>Streptosporangiales</taxon>
        <taxon>Streptosporangiaceae</taxon>
        <taxon>Planomonospora</taxon>
    </lineage>
</organism>
<feature type="region of interest" description="Disordered" evidence="1">
    <location>
        <begin position="17"/>
        <end position="61"/>
    </location>
</feature>
<dbReference type="RefSeq" id="WP_184948789.1">
    <property type="nucleotide sequence ID" value="NZ_BAAAWZ010000001.1"/>
</dbReference>
<feature type="compositionally biased region" description="Low complexity" evidence="1">
    <location>
        <begin position="17"/>
        <end position="30"/>
    </location>
</feature>
<comment type="caution">
    <text evidence="2">The sequence shown here is derived from an EMBL/GenBank/DDBJ whole genome shotgun (WGS) entry which is preliminary data.</text>
</comment>
<dbReference type="Proteomes" id="UP000562352">
    <property type="component" value="Unassembled WGS sequence"/>
</dbReference>
<feature type="compositionally biased region" description="Polar residues" evidence="1">
    <location>
        <begin position="34"/>
        <end position="44"/>
    </location>
</feature>
<evidence type="ECO:0000256" key="1">
    <source>
        <dbReference type="SAM" id="MobiDB-lite"/>
    </source>
</evidence>
<keyword evidence="3" id="KW-1185">Reference proteome</keyword>
<reference evidence="2 3" key="1">
    <citation type="submission" date="2020-08" db="EMBL/GenBank/DDBJ databases">
        <title>Genomic Encyclopedia of Type Strains, Phase III (KMG-III): the genomes of soil and plant-associated and newly described type strains.</title>
        <authorList>
            <person name="Whitman W."/>
        </authorList>
    </citation>
    <scope>NUCLEOTIDE SEQUENCE [LARGE SCALE GENOMIC DNA]</scope>
    <source>
        <strain evidence="2 3">CECT 3303</strain>
    </source>
</reference>
<feature type="region of interest" description="Disordered" evidence="1">
    <location>
        <begin position="84"/>
        <end position="106"/>
    </location>
</feature>
<proteinExistence type="predicted"/>
<accession>A0A841DHA8</accession>
<dbReference type="EMBL" id="JACHJJ010000050">
    <property type="protein sequence ID" value="MBB5968103.1"/>
    <property type="molecule type" value="Genomic_DNA"/>
</dbReference>
<protein>
    <submittedName>
        <fullName evidence="2">Uncharacterized protein</fullName>
    </submittedName>
</protein>
<evidence type="ECO:0000313" key="2">
    <source>
        <dbReference type="EMBL" id="MBB5968103.1"/>
    </source>
</evidence>
<sequence length="106" mass="10543">MVGLVLAVVLAAVAPSSWSGGWRSTGSDSGLWVPQSSGAHQSTAPRFLSGGAEHLPAPGQPRSLPAAGAAAALLLLVPLVRLGAGPAAGPRRTLRRVVTPRSPPAA</sequence>
<name>A0A841DHA8_PLAVE</name>
<gene>
    <name evidence="2" type="ORF">FHS22_007422</name>
</gene>
<evidence type="ECO:0000313" key="3">
    <source>
        <dbReference type="Proteomes" id="UP000562352"/>
    </source>
</evidence>